<evidence type="ECO:0000313" key="9">
    <source>
        <dbReference type="Proteomes" id="UP000244910"/>
    </source>
</evidence>
<keyword evidence="6" id="KW-1133">Transmembrane helix</keyword>
<protein>
    <submittedName>
        <fullName evidence="8">Peptidase</fullName>
    </submittedName>
</protein>
<keyword evidence="6" id="KW-0812">Transmembrane</keyword>
<evidence type="ECO:0000313" key="8">
    <source>
        <dbReference type="EMBL" id="AWI06241.1"/>
    </source>
</evidence>
<keyword evidence="2 5" id="KW-0645">Protease</keyword>
<dbReference type="CDD" id="cd00306">
    <property type="entry name" value="Peptidases_S8_S53"/>
    <property type="match status" value="1"/>
</dbReference>
<dbReference type="EMBL" id="CP020953">
    <property type="protein sequence ID" value="AWI06241.1"/>
    <property type="molecule type" value="Genomic_DNA"/>
</dbReference>
<dbReference type="PROSITE" id="PS51892">
    <property type="entry name" value="SUBTILASE"/>
    <property type="match status" value="1"/>
</dbReference>
<dbReference type="SUPFAM" id="SSF52743">
    <property type="entry name" value="Subtilisin-like"/>
    <property type="match status" value="1"/>
</dbReference>
<dbReference type="GO" id="GO:0004252">
    <property type="term" value="F:serine-type endopeptidase activity"/>
    <property type="evidence" value="ECO:0007669"/>
    <property type="project" value="UniProtKB-UniRule"/>
</dbReference>
<reference evidence="9" key="1">
    <citation type="submission" date="2017-04" db="EMBL/GenBank/DDBJ databases">
        <authorList>
            <person name="Song Y."/>
            <person name="Cho B.-K."/>
        </authorList>
    </citation>
    <scope>NUCLEOTIDE SEQUENCE [LARGE SCALE GENOMIC DNA]</scope>
    <source>
        <strain evidence="9">SL1</strain>
    </source>
</reference>
<evidence type="ECO:0000256" key="4">
    <source>
        <dbReference type="ARBA" id="ARBA00022825"/>
    </source>
</evidence>
<dbReference type="Proteomes" id="UP000244910">
    <property type="component" value="Chromosome"/>
</dbReference>
<evidence type="ECO:0000256" key="3">
    <source>
        <dbReference type="ARBA" id="ARBA00022801"/>
    </source>
</evidence>
<dbReference type="AlphaFoldDB" id="A0A2U8DUU2"/>
<dbReference type="GO" id="GO:0006508">
    <property type="term" value="P:proteolysis"/>
    <property type="evidence" value="ECO:0007669"/>
    <property type="project" value="UniProtKB-KW"/>
</dbReference>
<dbReference type="OrthoDB" id="9798386at2"/>
<feature type="active site" description="Charge relay system" evidence="5">
    <location>
        <position position="327"/>
    </location>
</feature>
<keyword evidence="6" id="KW-0472">Membrane</keyword>
<evidence type="ECO:0000259" key="7">
    <source>
        <dbReference type="Pfam" id="PF00082"/>
    </source>
</evidence>
<organism evidence="8 9">
    <name type="scientific">Clostridium drakei</name>
    <dbReference type="NCBI Taxonomy" id="332101"/>
    <lineage>
        <taxon>Bacteria</taxon>
        <taxon>Bacillati</taxon>
        <taxon>Bacillota</taxon>
        <taxon>Clostridia</taxon>
        <taxon>Eubacteriales</taxon>
        <taxon>Clostridiaceae</taxon>
        <taxon>Clostridium</taxon>
    </lineage>
</organism>
<name>A0A2U8DUU2_9CLOT</name>
<gene>
    <name evidence="8" type="ORF">B9W14_17580</name>
</gene>
<keyword evidence="3 5" id="KW-0378">Hydrolase</keyword>
<feature type="active site" description="Charge relay system" evidence="5">
    <location>
        <position position="139"/>
    </location>
</feature>
<dbReference type="Gene3D" id="3.40.50.200">
    <property type="entry name" value="Peptidase S8/S53 domain"/>
    <property type="match status" value="1"/>
</dbReference>
<proteinExistence type="inferred from homology"/>
<sequence>MKKKILIITITIVILILIGGGIFVKKAIEMGDPKNWGINPSKLPDIVTDKVLKKHHSELERIYGFQGKDVSKKDLSKVSLEVISNIGFDKSTKWPEKSKLPQGYDPDKWFDIGKDTGLNLSKIHEKGITGKGISVAVIDKPIRSTHNEFKDKMTYIKIGDQTNSHFHGMACASILAGKTCGVASGAKLYYFATPDSRDRQEYYMKAIDKIIDINKSLPKNEKIRIVSISDGVEKKDKYYSKWQETIKKANSEGLTVVYSNLLGEKKFTWGGCYASKNRDNPLNYEISNYLKQYRIDKSTIIVPGDFRTTASNSSDNDYVYWGEGGFSWAIPYVTGLAALAWQVNPNLTFDQIIDKLIETKTTTSEGLYIINPVKFIDSIH</sequence>
<dbReference type="Pfam" id="PF00082">
    <property type="entry name" value="Peptidase_S8"/>
    <property type="match status" value="1"/>
</dbReference>
<dbReference type="KEGG" id="cdrk:B9W14_17580"/>
<dbReference type="PANTHER" id="PTHR43806:SF11">
    <property type="entry name" value="CEREVISIN-RELATED"/>
    <property type="match status" value="1"/>
</dbReference>
<dbReference type="InterPro" id="IPR000209">
    <property type="entry name" value="Peptidase_S8/S53_dom"/>
</dbReference>
<feature type="domain" description="Peptidase S8/S53" evidence="7">
    <location>
        <begin position="130"/>
        <end position="362"/>
    </location>
</feature>
<evidence type="ECO:0000256" key="5">
    <source>
        <dbReference type="PROSITE-ProRule" id="PRU01240"/>
    </source>
</evidence>
<feature type="active site" description="Charge relay system" evidence="5">
    <location>
        <position position="167"/>
    </location>
</feature>
<dbReference type="InterPro" id="IPR050131">
    <property type="entry name" value="Peptidase_S8_subtilisin-like"/>
</dbReference>
<keyword evidence="4 5" id="KW-0720">Serine protease</keyword>
<evidence type="ECO:0000256" key="1">
    <source>
        <dbReference type="ARBA" id="ARBA00011073"/>
    </source>
</evidence>
<keyword evidence="9" id="KW-1185">Reference proteome</keyword>
<dbReference type="InterPro" id="IPR015500">
    <property type="entry name" value="Peptidase_S8_subtilisin-rel"/>
</dbReference>
<dbReference type="PRINTS" id="PR00723">
    <property type="entry name" value="SUBTILISIN"/>
</dbReference>
<dbReference type="InterPro" id="IPR036852">
    <property type="entry name" value="Peptidase_S8/S53_dom_sf"/>
</dbReference>
<dbReference type="PANTHER" id="PTHR43806">
    <property type="entry name" value="PEPTIDASE S8"/>
    <property type="match status" value="1"/>
</dbReference>
<evidence type="ECO:0000256" key="6">
    <source>
        <dbReference type="SAM" id="Phobius"/>
    </source>
</evidence>
<accession>A0A2U8DUU2</accession>
<comment type="similarity">
    <text evidence="1 5">Belongs to the peptidase S8 family.</text>
</comment>
<feature type="transmembrane region" description="Helical" evidence="6">
    <location>
        <begin position="6"/>
        <end position="24"/>
    </location>
</feature>
<dbReference type="RefSeq" id="WP_052037878.1">
    <property type="nucleotide sequence ID" value="NZ_CP020953.1"/>
</dbReference>
<evidence type="ECO:0000256" key="2">
    <source>
        <dbReference type="ARBA" id="ARBA00022670"/>
    </source>
</evidence>